<dbReference type="SUPFAM" id="SSF46894">
    <property type="entry name" value="C-terminal effector domain of the bipartite response regulators"/>
    <property type="match status" value="1"/>
</dbReference>
<evidence type="ECO:0000256" key="1">
    <source>
        <dbReference type="ARBA" id="ARBA00023015"/>
    </source>
</evidence>
<dbReference type="PANTHER" id="PTHR48111:SF67">
    <property type="entry name" value="TRANSCRIPTIONAL REGULATORY PROTEIN TCTD"/>
    <property type="match status" value="1"/>
</dbReference>
<dbReference type="InterPro" id="IPR016032">
    <property type="entry name" value="Sig_transdc_resp-reg_C-effctor"/>
</dbReference>
<evidence type="ECO:0000313" key="8">
    <source>
        <dbReference type="Proteomes" id="UP000244496"/>
    </source>
</evidence>
<reference evidence="7 8" key="1">
    <citation type="submission" date="2018-04" db="EMBL/GenBank/DDBJ databases">
        <title>Genome sequencing of Gemmobacter.</title>
        <authorList>
            <person name="Yi H."/>
            <person name="Baek M.-G."/>
        </authorList>
    </citation>
    <scope>NUCLEOTIDE SEQUENCE [LARGE SCALE GENOMIC DNA]</scope>
    <source>
        <strain evidence="7 8">HYN0069</strain>
    </source>
</reference>
<dbReference type="GO" id="GO:0006355">
    <property type="term" value="P:regulation of DNA-templated transcription"/>
    <property type="evidence" value="ECO:0007669"/>
    <property type="project" value="InterPro"/>
</dbReference>
<dbReference type="GO" id="GO:0000156">
    <property type="term" value="F:phosphorelay response regulator activity"/>
    <property type="evidence" value="ECO:0007669"/>
    <property type="project" value="TreeGrafter"/>
</dbReference>
<keyword evidence="3" id="KW-0804">Transcription</keyword>
<gene>
    <name evidence="7" type="ORF">HYN69_06750</name>
</gene>
<dbReference type="Gene3D" id="1.10.10.10">
    <property type="entry name" value="Winged helix-like DNA-binding domain superfamily/Winged helix DNA-binding domain"/>
    <property type="match status" value="1"/>
</dbReference>
<evidence type="ECO:0000256" key="2">
    <source>
        <dbReference type="ARBA" id="ARBA00023125"/>
    </source>
</evidence>
<dbReference type="SUPFAM" id="SSF52172">
    <property type="entry name" value="CheY-like"/>
    <property type="match status" value="1"/>
</dbReference>
<evidence type="ECO:0000259" key="6">
    <source>
        <dbReference type="PROSITE" id="PS50110"/>
    </source>
</evidence>
<dbReference type="InterPro" id="IPR039420">
    <property type="entry name" value="WalR-like"/>
</dbReference>
<evidence type="ECO:0000256" key="4">
    <source>
        <dbReference type="PROSITE-ProRule" id="PRU00169"/>
    </source>
</evidence>
<evidence type="ECO:0000256" key="5">
    <source>
        <dbReference type="SAM" id="MobiDB-lite"/>
    </source>
</evidence>
<keyword evidence="2" id="KW-0238">DNA-binding</keyword>
<feature type="domain" description="Response regulatory" evidence="6">
    <location>
        <begin position="29"/>
        <end position="141"/>
    </location>
</feature>
<dbReference type="AlphaFoldDB" id="A0A2S0UKB6"/>
<dbReference type="SMART" id="SM00448">
    <property type="entry name" value="REC"/>
    <property type="match status" value="1"/>
</dbReference>
<evidence type="ECO:0000313" key="7">
    <source>
        <dbReference type="EMBL" id="AWB48246.1"/>
    </source>
</evidence>
<name>A0A2S0UKB6_9RHOB</name>
<dbReference type="EMBL" id="CP028918">
    <property type="protein sequence ID" value="AWB48246.1"/>
    <property type="molecule type" value="Genomic_DNA"/>
</dbReference>
<dbReference type="Gene3D" id="3.40.50.2300">
    <property type="match status" value="1"/>
</dbReference>
<protein>
    <submittedName>
        <fullName evidence="7">Transcriptional regulator</fullName>
    </submittedName>
</protein>
<dbReference type="GO" id="GO:0005829">
    <property type="term" value="C:cytosol"/>
    <property type="evidence" value="ECO:0007669"/>
    <property type="project" value="TreeGrafter"/>
</dbReference>
<feature type="region of interest" description="Disordered" evidence="5">
    <location>
        <begin position="1"/>
        <end position="20"/>
    </location>
</feature>
<dbReference type="PANTHER" id="PTHR48111">
    <property type="entry name" value="REGULATOR OF RPOS"/>
    <property type="match status" value="1"/>
</dbReference>
<dbReference type="InterPro" id="IPR001789">
    <property type="entry name" value="Sig_transdc_resp-reg_receiver"/>
</dbReference>
<dbReference type="CDD" id="cd17574">
    <property type="entry name" value="REC_OmpR"/>
    <property type="match status" value="1"/>
</dbReference>
<keyword evidence="8" id="KW-1185">Reference proteome</keyword>
<dbReference type="InterPro" id="IPR036388">
    <property type="entry name" value="WH-like_DNA-bd_sf"/>
</dbReference>
<dbReference type="KEGG" id="geh:HYN69_06750"/>
<dbReference type="GO" id="GO:0000976">
    <property type="term" value="F:transcription cis-regulatory region binding"/>
    <property type="evidence" value="ECO:0007669"/>
    <property type="project" value="TreeGrafter"/>
</dbReference>
<dbReference type="Pfam" id="PF00072">
    <property type="entry name" value="Response_reg"/>
    <property type="match status" value="1"/>
</dbReference>
<feature type="modified residue" description="4-aspartylphosphate" evidence="4">
    <location>
        <position position="76"/>
    </location>
</feature>
<evidence type="ECO:0000256" key="3">
    <source>
        <dbReference type="ARBA" id="ARBA00023163"/>
    </source>
</evidence>
<keyword evidence="1" id="KW-0805">Transcription regulation</keyword>
<dbReference type="InterPro" id="IPR011006">
    <property type="entry name" value="CheY-like_superfamily"/>
</dbReference>
<organism evidence="7 8">
    <name type="scientific">Paragemmobacter aquarius</name>
    <dbReference type="NCBI Taxonomy" id="2169400"/>
    <lineage>
        <taxon>Bacteria</taxon>
        <taxon>Pseudomonadati</taxon>
        <taxon>Pseudomonadota</taxon>
        <taxon>Alphaproteobacteria</taxon>
        <taxon>Rhodobacterales</taxon>
        <taxon>Paracoccaceae</taxon>
        <taxon>Paragemmobacter</taxon>
    </lineage>
</organism>
<proteinExistence type="predicted"/>
<dbReference type="PROSITE" id="PS50110">
    <property type="entry name" value="RESPONSE_REGULATORY"/>
    <property type="match status" value="1"/>
</dbReference>
<accession>A0A2S0UKB6</accession>
<sequence>MRLPTTLPSHPVPSPCPVKEPAMTAVPLRIAIVEDNTDLNGLLVNALRSAGFDATGYASVEDFERSDDRPHIFLLDLNLPGEDGLSFARRLRGSAGDAGIVMLTARNDMDQRRSGYDSGADIYLTKPSSVDEILGALNALGRRLQAQRLTEGDGLTEGNATAPPVLTLSPRKLEVTGPAGSVSITAAEAAVLAYCASDPNGRISLAAFDEILPEGAGLSKVAIELKVVRLRKKLAAAGFDGRSIGSVRNYGYQLLLPVKVVQA</sequence>
<dbReference type="GO" id="GO:0032993">
    <property type="term" value="C:protein-DNA complex"/>
    <property type="evidence" value="ECO:0007669"/>
    <property type="project" value="TreeGrafter"/>
</dbReference>
<dbReference type="Proteomes" id="UP000244496">
    <property type="component" value="Chromosome"/>
</dbReference>
<keyword evidence="4" id="KW-0597">Phosphoprotein</keyword>